<organism evidence="1">
    <name type="scientific">Anguilla anguilla</name>
    <name type="common">European freshwater eel</name>
    <name type="synonym">Muraena anguilla</name>
    <dbReference type="NCBI Taxonomy" id="7936"/>
    <lineage>
        <taxon>Eukaryota</taxon>
        <taxon>Metazoa</taxon>
        <taxon>Chordata</taxon>
        <taxon>Craniata</taxon>
        <taxon>Vertebrata</taxon>
        <taxon>Euteleostomi</taxon>
        <taxon>Actinopterygii</taxon>
        <taxon>Neopterygii</taxon>
        <taxon>Teleostei</taxon>
        <taxon>Anguilliformes</taxon>
        <taxon>Anguillidae</taxon>
        <taxon>Anguilla</taxon>
    </lineage>
</organism>
<accession>A0A0E9PHR8</accession>
<reference evidence="1" key="1">
    <citation type="submission" date="2014-11" db="EMBL/GenBank/DDBJ databases">
        <authorList>
            <person name="Amaro Gonzalez C."/>
        </authorList>
    </citation>
    <scope>NUCLEOTIDE SEQUENCE</scope>
</reference>
<reference evidence="1" key="2">
    <citation type="journal article" date="2015" name="Fish Shellfish Immunol.">
        <title>Early steps in the European eel (Anguilla anguilla)-Vibrio vulnificus interaction in the gills: Role of the RtxA13 toxin.</title>
        <authorList>
            <person name="Callol A."/>
            <person name="Pajuelo D."/>
            <person name="Ebbesson L."/>
            <person name="Teles M."/>
            <person name="MacKenzie S."/>
            <person name="Amaro C."/>
        </authorList>
    </citation>
    <scope>NUCLEOTIDE SEQUENCE</scope>
</reference>
<sequence>MIIHTQTFCQLLDGGFPSAY</sequence>
<name>A0A0E9PHR8_ANGAN</name>
<evidence type="ECO:0000313" key="1">
    <source>
        <dbReference type="EMBL" id="JAH04166.1"/>
    </source>
</evidence>
<dbReference type="EMBL" id="GBXM01104411">
    <property type="protein sequence ID" value="JAH04166.1"/>
    <property type="molecule type" value="Transcribed_RNA"/>
</dbReference>
<dbReference type="AlphaFoldDB" id="A0A0E9PHR8"/>
<proteinExistence type="predicted"/>
<protein>
    <submittedName>
        <fullName evidence="1">Uncharacterized protein</fullName>
    </submittedName>
</protein>